<dbReference type="RefSeq" id="WP_381264716.1">
    <property type="nucleotide sequence ID" value="NZ_JBHTBI010000119.1"/>
</dbReference>
<accession>A0ABW2VT43</accession>
<keyword evidence="2" id="KW-1185">Reference proteome</keyword>
<dbReference type="Proteomes" id="UP001596957">
    <property type="component" value="Unassembled WGS sequence"/>
</dbReference>
<reference evidence="2" key="1">
    <citation type="journal article" date="2019" name="Int. J. Syst. Evol. Microbiol.">
        <title>The Global Catalogue of Microorganisms (GCM) 10K type strain sequencing project: providing services to taxonomists for standard genome sequencing and annotation.</title>
        <authorList>
            <consortium name="The Broad Institute Genomics Platform"/>
            <consortium name="The Broad Institute Genome Sequencing Center for Infectious Disease"/>
            <person name="Wu L."/>
            <person name="Ma J."/>
        </authorList>
    </citation>
    <scope>NUCLEOTIDE SEQUENCE [LARGE SCALE GENOMIC DNA]</scope>
    <source>
        <strain evidence="2">CGMCC 4.7198</strain>
    </source>
</reference>
<sequence>MFTAETALCERDSSFDDARVTPDTDGCHPSCGSICRTEENIDELRAEVAELQVKVADESSPAIRWERERRRLAYLERFIDGHERGRPSGDAR</sequence>
<evidence type="ECO:0000313" key="2">
    <source>
        <dbReference type="Proteomes" id="UP001596957"/>
    </source>
</evidence>
<comment type="caution">
    <text evidence="1">The sequence shown here is derived from an EMBL/GenBank/DDBJ whole genome shotgun (WGS) entry which is preliminary data.</text>
</comment>
<name>A0ABW2VT43_9ACTN</name>
<evidence type="ECO:0000313" key="1">
    <source>
        <dbReference type="EMBL" id="MFD0287500.1"/>
    </source>
</evidence>
<gene>
    <name evidence="1" type="ORF">ACFQZP_38795</name>
</gene>
<protein>
    <submittedName>
        <fullName evidence="1">Uncharacterized protein</fullName>
    </submittedName>
</protein>
<organism evidence="1 2">
    <name type="scientific">Streptomyces lutosisoli</name>
    <dbReference type="NCBI Taxonomy" id="2665721"/>
    <lineage>
        <taxon>Bacteria</taxon>
        <taxon>Bacillati</taxon>
        <taxon>Actinomycetota</taxon>
        <taxon>Actinomycetes</taxon>
        <taxon>Kitasatosporales</taxon>
        <taxon>Streptomycetaceae</taxon>
        <taxon>Streptomyces</taxon>
    </lineage>
</organism>
<proteinExistence type="predicted"/>
<dbReference type="EMBL" id="JBHTEC010000001">
    <property type="protein sequence ID" value="MFD0287500.1"/>
    <property type="molecule type" value="Genomic_DNA"/>
</dbReference>